<evidence type="ECO:0000256" key="1">
    <source>
        <dbReference type="SAM" id="Phobius"/>
    </source>
</evidence>
<organism evidence="2 3">
    <name type="scientific">Pseudonocardia xishanensis</name>
    <dbReference type="NCBI Taxonomy" id="630995"/>
    <lineage>
        <taxon>Bacteria</taxon>
        <taxon>Bacillati</taxon>
        <taxon>Actinomycetota</taxon>
        <taxon>Actinomycetes</taxon>
        <taxon>Pseudonocardiales</taxon>
        <taxon>Pseudonocardiaceae</taxon>
        <taxon>Pseudonocardia</taxon>
    </lineage>
</organism>
<keyword evidence="1" id="KW-0472">Membrane</keyword>
<dbReference type="RefSeq" id="WP_345420320.1">
    <property type="nucleotide sequence ID" value="NZ_BAABGT010000053.1"/>
</dbReference>
<evidence type="ECO:0008006" key="4">
    <source>
        <dbReference type="Google" id="ProtNLM"/>
    </source>
</evidence>
<feature type="transmembrane region" description="Helical" evidence="1">
    <location>
        <begin position="80"/>
        <end position="99"/>
    </location>
</feature>
<keyword evidence="3" id="KW-1185">Reference proteome</keyword>
<feature type="transmembrane region" description="Helical" evidence="1">
    <location>
        <begin position="105"/>
        <end position="127"/>
    </location>
</feature>
<name>A0ABP8RWN8_9PSEU</name>
<comment type="caution">
    <text evidence="2">The sequence shown here is derived from an EMBL/GenBank/DDBJ whole genome shotgun (WGS) entry which is preliminary data.</text>
</comment>
<proteinExistence type="predicted"/>
<sequence>MTTAAATSRTAPAGLVATVRVTSVLAALIVVAQGVTAGEIIVRNRAAEMLHTLGAYGVHVFTGLTMIVAVLLVRRTGGRQWPAVLAAAVFVLSFLQAALGHLGLMAVHVPLAMLLLVGSVGVALWSVTGTRG</sequence>
<protein>
    <recommendedName>
        <fullName evidence="4">Integral membrane protein</fullName>
    </recommendedName>
</protein>
<dbReference type="Proteomes" id="UP001501598">
    <property type="component" value="Unassembled WGS sequence"/>
</dbReference>
<gene>
    <name evidence="2" type="ORF">GCM10023175_39070</name>
</gene>
<keyword evidence="1" id="KW-1133">Transmembrane helix</keyword>
<accession>A0ABP8RWN8</accession>
<reference evidence="3" key="1">
    <citation type="journal article" date="2019" name="Int. J. Syst. Evol. Microbiol.">
        <title>The Global Catalogue of Microorganisms (GCM) 10K type strain sequencing project: providing services to taxonomists for standard genome sequencing and annotation.</title>
        <authorList>
            <consortium name="The Broad Institute Genomics Platform"/>
            <consortium name="The Broad Institute Genome Sequencing Center for Infectious Disease"/>
            <person name="Wu L."/>
            <person name="Ma J."/>
        </authorList>
    </citation>
    <scope>NUCLEOTIDE SEQUENCE [LARGE SCALE GENOMIC DNA]</scope>
    <source>
        <strain evidence="3">JCM 17906</strain>
    </source>
</reference>
<feature type="transmembrane region" description="Helical" evidence="1">
    <location>
        <begin position="53"/>
        <end position="73"/>
    </location>
</feature>
<evidence type="ECO:0000313" key="2">
    <source>
        <dbReference type="EMBL" id="GAA4549947.1"/>
    </source>
</evidence>
<keyword evidence="1" id="KW-0812">Transmembrane</keyword>
<dbReference type="EMBL" id="BAABGT010000053">
    <property type="protein sequence ID" value="GAA4549947.1"/>
    <property type="molecule type" value="Genomic_DNA"/>
</dbReference>
<evidence type="ECO:0000313" key="3">
    <source>
        <dbReference type="Proteomes" id="UP001501598"/>
    </source>
</evidence>